<evidence type="ECO:0000256" key="4">
    <source>
        <dbReference type="ARBA" id="ARBA00023163"/>
    </source>
</evidence>
<protein>
    <recommendedName>
        <fullName evidence="5">HTH LytTR-type domain-containing protein</fullName>
    </recommendedName>
</protein>
<evidence type="ECO:0000313" key="7">
    <source>
        <dbReference type="Proteomes" id="UP000313312"/>
    </source>
</evidence>
<gene>
    <name evidence="6" type="ORF">DID87_06105</name>
</gene>
<dbReference type="SMART" id="SM00850">
    <property type="entry name" value="LytTR"/>
    <property type="match status" value="1"/>
</dbReference>
<evidence type="ECO:0000256" key="3">
    <source>
        <dbReference type="ARBA" id="ARBA00023125"/>
    </source>
</evidence>
<dbReference type="PROSITE" id="PS50930">
    <property type="entry name" value="HTH_LYTTR"/>
    <property type="match status" value="1"/>
</dbReference>
<evidence type="ECO:0000259" key="5">
    <source>
        <dbReference type="PROSITE" id="PS50930"/>
    </source>
</evidence>
<reference evidence="6 7" key="1">
    <citation type="submission" date="2018-05" db="EMBL/GenBank/DDBJ databases">
        <title>Lactobacillus sanfranciscensis Ah4 draft denome sequence.</title>
        <authorList>
            <person name="Zhang G."/>
        </authorList>
    </citation>
    <scope>NUCLEOTIDE SEQUENCE [LARGE SCALE GENOMIC DNA]</scope>
    <source>
        <strain evidence="6 7">Ah4</strain>
    </source>
</reference>
<dbReference type="Proteomes" id="UP000313312">
    <property type="component" value="Unassembled WGS sequence"/>
</dbReference>
<keyword evidence="3" id="KW-0238">DNA-binding</keyword>
<comment type="caution">
    <text evidence="6">The sequence shown here is derived from an EMBL/GenBank/DDBJ whole genome shotgun (WGS) entry which is preliminary data.</text>
</comment>
<accession>A0A5C4TJ70</accession>
<evidence type="ECO:0000256" key="2">
    <source>
        <dbReference type="ARBA" id="ARBA00023015"/>
    </source>
</evidence>
<evidence type="ECO:0000256" key="1">
    <source>
        <dbReference type="ARBA" id="ARBA00022490"/>
    </source>
</evidence>
<feature type="domain" description="HTH LytTR-type" evidence="5">
    <location>
        <begin position="44"/>
        <end position="148"/>
    </location>
</feature>
<dbReference type="Pfam" id="PF04397">
    <property type="entry name" value="LytTR"/>
    <property type="match status" value="1"/>
</dbReference>
<name>A0A5C4TJ70_FRUSA</name>
<dbReference type="PANTHER" id="PTHR37299:SF2">
    <property type="entry name" value="HTH LYTTR-TYPE DOMAIN-CONTAINING PROTEIN"/>
    <property type="match status" value="1"/>
</dbReference>
<dbReference type="PANTHER" id="PTHR37299">
    <property type="entry name" value="TRANSCRIPTIONAL REGULATOR-RELATED"/>
    <property type="match status" value="1"/>
</dbReference>
<evidence type="ECO:0000313" key="6">
    <source>
        <dbReference type="EMBL" id="TNK89959.1"/>
    </source>
</evidence>
<dbReference type="InterPro" id="IPR007492">
    <property type="entry name" value="LytTR_DNA-bd_dom"/>
</dbReference>
<dbReference type="InterPro" id="IPR046947">
    <property type="entry name" value="LytR-like"/>
</dbReference>
<organism evidence="6 7">
    <name type="scientific">Fructilactobacillus sanfranciscensis</name>
    <name type="common">Lactobacillus sanfranciscensis</name>
    <dbReference type="NCBI Taxonomy" id="1625"/>
    <lineage>
        <taxon>Bacteria</taxon>
        <taxon>Bacillati</taxon>
        <taxon>Bacillota</taxon>
        <taxon>Bacilli</taxon>
        <taxon>Lactobacillales</taxon>
        <taxon>Lactobacillaceae</taxon>
        <taxon>Fructilactobacillus</taxon>
    </lineage>
</organism>
<keyword evidence="2" id="KW-0805">Transcription regulation</keyword>
<sequence>MLKVKFNIDKQFIEPFIQINAAQKSTELQQLAESIQKLTQEWLITGYQNRQQFVLSLPQIVRFYTENGAVICETDNQHHYRIKERIYFLHNQLPKEMFLQISSAEIVNINKIDYFSLSKAGRYQINLTNGTLTYVSRRFVKTIKEDLS</sequence>
<proteinExistence type="predicted"/>
<keyword evidence="1" id="KW-0963">Cytoplasm</keyword>
<dbReference type="GO" id="GO:0000156">
    <property type="term" value="F:phosphorelay response regulator activity"/>
    <property type="evidence" value="ECO:0007669"/>
    <property type="project" value="InterPro"/>
</dbReference>
<dbReference type="AlphaFoldDB" id="A0A5C4TJ70"/>
<dbReference type="GO" id="GO:0003677">
    <property type="term" value="F:DNA binding"/>
    <property type="evidence" value="ECO:0007669"/>
    <property type="project" value="UniProtKB-KW"/>
</dbReference>
<dbReference type="EMBL" id="QFCR01000024">
    <property type="protein sequence ID" value="TNK89959.1"/>
    <property type="molecule type" value="Genomic_DNA"/>
</dbReference>
<keyword evidence="4" id="KW-0804">Transcription</keyword>
<dbReference type="Gene3D" id="2.40.50.1020">
    <property type="entry name" value="LytTr DNA-binding domain"/>
    <property type="match status" value="1"/>
</dbReference>